<reference evidence="3" key="1">
    <citation type="journal article" date="2011" name="Nature">
        <title>Genome sequence and analysis of the tuber crop potato.</title>
        <authorList>
            <consortium name="The Potato Genome Sequencing Consortium"/>
        </authorList>
    </citation>
    <scope>NUCLEOTIDE SEQUENCE [LARGE SCALE GENOMIC DNA]</scope>
    <source>
        <strain evidence="3">cv. DM1-3 516 R44</strain>
    </source>
</reference>
<evidence type="ECO:0000313" key="3">
    <source>
        <dbReference type="Proteomes" id="UP000011115"/>
    </source>
</evidence>
<dbReference type="PaxDb" id="4113-PGSC0003DMT400094128"/>
<dbReference type="Gramene" id="PGSC0003DMT400094128">
    <property type="protein sequence ID" value="PGSC0003DMT400094128"/>
    <property type="gene ID" value="PGSC0003DMG400043699"/>
</dbReference>
<dbReference type="InParanoid" id="M1DTH0"/>
<dbReference type="AlphaFoldDB" id="M1DTH0"/>
<sequence length="247" mass="27164">MAFVPAMEVPRPPDQDGEQRNGEIHLLQQTSLSNSHHNSTNLESNTSITVPLSDDELKWAQEIISLAKSGVIRIVPIDGMKSTPHDPSIVLKLHNSLLPTERFAQANFEENSPKSPQNSNEDSSELRQFLEIQNTILESAQHSAPNHINFNYVNEGKSSDQDSDQVVGAQLNELTNANTHIPLPEGGVITSTTSHQSSNMNRLNTPSKAAGKSVMSMDRTANNHQCYAQDGGDKKKLQCSNASNWWS</sequence>
<dbReference type="Proteomes" id="UP000011115">
    <property type="component" value="Unassembled WGS sequence"/>
</dbReference>
<keyword evidence="3" id="KW-1185">Reference proteome</keyword>
<proteinExistence type="predicted"/>
<organism evidence="2 3">
    <name type="scientific">Solanum tuberosum</name>
    <name type="common">Potato</name>
    <dbReference type="NCBI Taxonomy" id="4113"/>
    <lineage>
        <taxon>Eukaryota</taxon>
        <taxon>Viridiplantae</taxon>
        <taxon>Streptophyta</taxon>
        <taxon>Embryophyta</taxon>
        <taxon>Tracheophyta</taxon>
        <taxon>Spermatophyta</taxon>
        <taxon>Magnoliopsida</taxon>
        <taxon>eudicotyledons</taxon>
        <taxon>Gunneridae</taxon>
        <taxon>Pentapetalae</taxon>
        <taxon>asterids</taxon>
        <taxon>lamiids</taxon>
        <taxon>Solanales</taxon>
        <taxon>Solanaceae</taxon>
        <taxon>Solanoideae</taxon>
        <taxon>Solaneae</taxon>
        <taxon>Solanum</taxon>
    </lineage>
</organism>
<reference evidence="2" key="2">
    <citation type="submission" date="2015-06" db="UniProtKB">
        <authorList>
            <consortium name="EnsemblPlants"/>
        </authorList>
    </citation>
    <scope>IDENTIFICATION</scope>
    <source>
        <strain evidence="2">DM1-3 516 R44</strain>
    </source>
</reference>
<dbReference type="HOGENOM" id="CLU_1126145_0_0_1"/>
<protein>
    <submittedName>
        <fullName evidence="2">Uncharacterized protein</fullName>
    </submittedName>
</protein>
<evidence type="ECO:0000313" key="2">
    <source>
        <dbReference type="EnsemblPlants" id="PGSC0003DMT400094128"/>
    </source>
</evidence>
<accession>M1DTH0</accession>
<dbReference type="EnsemblPlants" id="PGSC0003DMT400094128">
    <property type="protein sequence ID" value="PGSC0003DMT400094128"/>
    <property type="gene ID" value="PGSC0003DMG400043699"/>
</dbReference>
<feature type="region of interest" description="Disordered" evidence="1">
    <location>
        <begin position="225"/>
        <end position="247"/>
    </location>
</feature>
<feature type="compositionally biased region" description="Polar residues" evidence="1">
    <location>
        <begin position="238"/>
        <end position="247"/>
    </location>
</feature>
<name>M1DTH0_SOLTU</name>
<evidence type="ECO:0000256" key="1">
    <source>
        <dbReference type="SAM" id="MobiDB-lite"/>
    </source>
</evidence>